<evidence type="ECO:0000313" key="2">
    <source>
        <dbReference type="Proteomes" id="UP000197269"/>
    </source>
</evidence>
<dbReference type="Proteomes" id="UP000197269">
    <property type="component" value="Unassembled WGS sequence"/>
</dbReference>
<dbReference type="AlphaFoldDB" id="A0A246DKS2"/>
<dbReference type="RefSeq" id="WP_088397228.1">
    <property type="nucleotide sequence ID" value="NZ_MXPU01000040.1"/>
</dbReference>
<protein>
    <submittedName>
        <fullName evidence="1">Uncharacterized protein</fullName>
    </submittedName>
</protein>
<reference evidence="1 2" key="1">
    <citation type="submission" date="2017-03" db="EMBL/GenBank/DDBJ databases">
        <title>Genome of strain Rhizobium sp. CNPSo 668.</title>
        <authorList>
            <person name="Ribeiro R."/>
        </authorList>
    </citation>
    <scope>NUCLEOTIDE SEQUENCE [LARGE SCALE GENOMIC DNA]</scope>
    <source>
        <strain evidence="1 2">CNPSo 668</strain>
    </source>
</reference>
<sequence>MSQQINERWAFRSGWLDLIQEAQVEIAALPASWKARLVGGKEKFGYLRLTIEWHGRAGRDRIDVITERFRKRSRTVCEECGKPGRLRLGVSIAATRCDNHADFAAPFRADDGLIVDLPPIGGPIYADGSQGSYGQQKAPAS</sequence>
<name>A0A246DKS2_9HYPH</name>
<dbReference type="EMBL" id="MXPU01000040">
    <property type="protein sequence ID" value="OWO89697.1"/>
    <property type="molecule type" value="Genomic_DNA"/>
</dbReference>
<organism evidence="1 2">
    <name type="scientific">Rhizobium esperanzae</name>
    <dbReference type="NCBI Taxonomy" id="1967781"/>
    <lineage>
        <taxon>Bacteria</taxon>
        <taxon>Pseudomonadati</taxon>
        <taxon>Pseudomonadota</taxon>
        <taxon>Alphaproteobacteria</taxon>
        <taxon>Hyphomicrobiales</taxon>
        <taxon>Rhizobiaceae</taxon>
        <taxon>Rhizobium/Agrobacterium group</taxon>
        <taxon>Rhizobium</taxon>
    </lineage>
</organism>
<gene>
    <name evidence="1" type="ORF">B5E41_30110</name>
</gene>
<evidence type="ECO:0000313" key="1">
    <source>
        <dbReference type="EMBL" id="OWO89697.1"/>
    </source>
</evidence>
<accession>A0A246DKS2</accession>
<comment type="caution">
    <text evidence="1">The sequence shown here is derived from an EMBL/GenBank/DDBJ whole genome shotgun (WGS) entry which is preliminary data.</text>
</comment>
<proteinExistence type="predicted"/>